<dbReference type="GO" id="GO:0030527">
    <property type="term" value="F:structural constituent of chromatin"/>
    <property type="evidence" value="ECO:0007669"/>
    <property type="project" value="InterPro"/>
</dbReference>
<dbReference type="AlphaFoldDB" id="A0AA40RUQ9"/>
<dbReference type="PROSITE" id="PS00045">
    <property type="entry name" value="HISTONE_LIKE"/>
    <property type="match status" value="1"/>
</dbReference>
<evidence type="ECO:0000256" key="3">
    <source>
        <dbReference type="ARBA" id="ARBA00011870"/>
    </source>
</evidence>
<evidence type="ECO:0000313" key="7">
    <source>
        <dbReference type="EMBL" id="MBA1306047.1"/>
    </source>
</evidence>
<dbReference type="Pfam" id="PF00216">
    <property type="entry name" value="Bac_DNA_binding"/>
    <property type="match status" value="1"/>
</dbReference>
<evidence type="ECO:0000256" key="4">
    <source>
        <dbReference type="ARBA" id="ARBA00023067"/>
    </source>
</evidence>
<evidence type="ECO:0000256" key="2">
    <source>
        <dbReference type="ARBA" id="ARBA00010529"/>
    </source>
</evidence>
<organism evidence="7 8">
    <name type="scientific">Stutzerimonas stutzeri</name>
    <name type="common">Pseudomonas stutzeri</name>
    <dbReference type="NCBI Taxonomy" id="316"/>
    <lineage>
        <taxon>Bacteria</taxon>
        <taxon>Pseudomonadati</taxon>
        <taxon>Pseudomonadota</taxon>
        <taxon>Gammaproteobacteria</taxon>
        <taxon>Pseudomonadales</taxon>
        <taxon>Pseudomonadaceae</taxon>
        <taxon>Stutzerimonas</taxon>
    </lineage>
</organism>
<dbReference type="PANTHER" id="PTHR33175:SF3">
    <property type="entry name" value="DNA-BINDING PROTEIN HU-BETA"/>
    <property type="match status" value="1"/>
</dbReference>
<dbReference type="InterPro" id="IPR020816">
    <property type="entry name" value="Histone-like_DNA-bd_CS"/>
</dbReference>
<dbReference type="InterPro" id="IPR010992">
    <property type="entry name" value="IHF-like_DNA-bd_dom_sf"/>
</dbReference>
<evidence type="ECO:0000256" key="6">
    <source>
        <dbReference type="RuleBase" id="RU003939"/>
    </source>
</evidence>
<dbReference type="CDD" id="cd13831">
    <property type="entry name" value="HU"/>
    <property type="match status" value="1"/>
</dbReference>
<evidence type="ECO:0000256" key="5">
    <source>
        <dbReference type="ARBA" id="ARBA00023125"/>
    </source>
</evidence>
<dbReference type="PRINTS" id="PR01727">
    <property type="entry name" value="DNABINDINGHU"/>
</dbReference>
<dbReference type="PANTHER" id="PTHR33175">
    <property type="entry name" value="DNA-BINDING PROTEIN HU"/>
    <property type="match status" value="1"/>
</dbReference>
<comment type="function">
    <text evidence="1">Histone-like DNA-binding protein which is capable of wrapping DNA to stabilize it, and thus to prevent its denaturation under extreme environmental conditions.</text>
</comment>
<comment type="caution">
    <text evidence="7">The sequence shown here is derived from an EMBL/GenBank/DDBJ whole genome shotgun (WGS) entry which is preliminary data.</text>
</comment>
<keyword evidence="4" id="KW-0226">DNA condensation</keyword>
<comment type="subunit">
    <text evidence="3">Heterodimer of an alpha and a beta chain.</text>
</comment>
<dbReference type="SMART" id="SM00411">
    <property type="entry name" value="BHL"/>
    <property type="match status" value="1"/>
</dbReference>
<comment type="similarity">
    <text evidence="2 6">Belongs to the bacterial histone-like protein family.</text>
</comment>
<gene>
    <name evidence="7" type="ORF">G7024_16780</name>
</gene>
<dbReference type="InterPro" id="IPR000119">
    <property type="entry name" value="Hist_DNA-bd"/>
</dbReference>
<proteinExistence type="inferred from homology"/>
<dbReference type="SUPFAM" id="SSF47729">
    <property type="entry name" value="IHF-like DNA-binding proteins"/>
    <property type="match status" value="1"/>
</dbReference>
<name>A0AA40RUQ9_STUST</name>
<keyword evidence="5 7" id="KW-0238">DNA-binding</keyword>
<dbReference type="GO" id="GO:0030261">
    <property type="term" value="P:chromosome condensation"/>
    <property type="evidence" value="ECO:0007669"/>
    <property type="project" value="UniProtKB-KW"/>
</dbReference>
<accession>A0AA40RUQ9</accession>
<protein>
    <submittedName>
        <fullName evidence="7">HU family DNA-binding protein</fullName>
    </submittedName>
</protein>
<dbReference type="RefSeq" id="WP_172693573.1">
    <property type="nucleotide sequence ID" value="NZ_JAAMQZ010000053.1"/>
</dbReference>
<sequence>MGSRNRKLHSNKHRRYRMTRQELVKAVAERAGHSQTAVNEILNAMIGTIQDTVAAGDKVVLVGFGAFEPVSRPERDGRNPQTGAKITIAASTTPKFTPGKAFKDAVNQAGK</sequence>
<reference evidence="7" key="1">
    <citation type="submission" date="2020-02" db="EMBL/GenBank/DDBJ databases">
        <title>Synteny-based analysis reveals conserved mechanism for high triclosan tolerance in Pseudomonas, as well as instances of horizontal transfer.</title>
        <authorList>
            <person name="Mcfarland A.G."/>
            <person name="Bertucci H.K."/>
            <person name="Litmann E."/>
            <person name="Shen J."/>
            <person name="Huttenhower C."/>
            <person name="Hartmann E.M."/>
        </authorList>
    </citation>
    <scope>NUCLEOTIDE SEQUENCE</scope>
    <source>
        <strain evidence="7">109A1</strain>
    </source>
</reference>
<dbReference type="GO" id="GO:0003677">
    <property type="term" value="F:DNA binding"/>
    <property type="evidence" value="ECO:0007669"/>
    <property type="project" value="UniProtKB-KW"/>
</dbReference>
<evidence type="ECO:0000256" key="1">
    <source>
        <dbReference type="ARBA" id="ARBA00003819"/>
    </source>
</evidence>
<evidence type="ECO:0000313" key="8">
    <source>
        <dbReference type="Proteomes" id="UP001138621"/>
    </source>
</evidence>
<dbReference type="Gene3D" id="4.10.520.10">
    <property type="entry name" value="IHF-like DNA-binding proteins"/>
    <property type="match status" value="1"/>
</dbReference>
<dbReference type="Proteomes" id="UP001138621">
    <property type="component" value="Unassembled WGS sequence"/>
</dbReference>
<dbReference type="EMBL" id="JAAMRD010000015">
    <property type="protein sequence ID" value="MBA1306047.1"/>
    <property type="molecule type" value="Genomic_DNA"/>
</dbReference>